<name>A0ACC0K5H1_CHOFU</name>
<organism evidence="1 2">
    <name type="scientific">Choristoneura fumiferana</name>
    <name type="common">Spruce budworm moth</name>
    <name type="synonym">Archips fumiferana</name>
    <dbReference type="NCBI Taxonomy" id="7141"/>
    <lineage>
        <taxon>Eukaryota</taxon>
        <taxon>Metazoa</taxon>
        <taxon>Ecdysozoa</taxon>
        <taxon>Arthropoda</taxon>
        <taxon>Hexapoda</taxon>
        <taxon>Insecta</taxon>
        <taxon>Pterygota</taxon>
        <taxon>Neoptera</taxon>
        <taxon>Endopterygota</taxon>
        <taxon>Lepidoptera</taxon>
        <taxon>Glossata</taxon>
        <taxon>Ditrysia</taxon>
        <taxon>Tortricoidea</taxon>
        <taxon>Tortricidae</taxon>
        <taxon>Tortricinae</taxon>
        <taxon>Choristoneura</taxon>
    </lineage>
</organism>
<reference evidence="1 2" key="1">
    <citation type="journal article" date="2022" name="Genome Biol. Evol.">
        <title>The Spruce Budworm Genome: Reconstructing the Evolutionary History of Antifreeze Proteins.</title>
        <authorList>
            <person name="Beliveau C."/>
            <person name="Gagne P."/>
            <person name="Picq S."/>
            <person name="Vernygora O."/>
            <person name="Keeling C.I."/>
            <person name="Pinkney K."/>
            <person name="Doucet D."/>
            <person name="Wen F."/>
            <person name="Johnston J.S."/>
            <person name="Maaroufi H."/>
            <person name="Boyle B."/>
            <person name="Laroche J."/>
            <person name="Dewar K."/>
            <person name="Juretic N."/>
            <person name="Blackburn G."/>
            <person name="Nisole A."/>
            <person name="Brunet B."/>
            <person name="Brandao M."/>
            <person name="Lumley L."/>
            <person name="Duan J."/>
            <person name="Quan G."/>
            <person name="Lucarotti C.J."/>
            <person name="Roe A.D."/>
            <person name="Sperling F.A.H."/>
            <person name="Levesque R.C."/>
            <person name="Cusson M."/>
        </authorList>
    </citation>
    <scope>NUCLEOTIDE SEQUENCE [LARGE SCALE GENOMIC DNA]</scope>
    <source>
        <strain evidence="1">Glfc:IPQL:Cfum</strain>
    </source>
</reference>
<evidence type="ECO:0000313" key="2">
    <source>
        <dbReference type="Proteomes" id="UP001064048"/>
    </source>
</evidence>
<sequence>MSRLSGCKGVLDEPVNSYCIFRYRTTQNNIHCTIEQRDFKVCYICEAMAARTVRFQEVVTLAASVEAMITWMTDELRDAMVRSQLFPDMYISPEMRRTICRMREVEAALQNTTLPQFACSHVLVVGTDTQPPGDDSRLTSPVGTSETRPSGTRFNKEPILVKDDPPSTGGLVQASSVPGQLQLQVKEQATGHVALHPIILGSNQKMYVPSLKVEIINNELLKHVTDLELFEYANIPMPPPPPPPPPLTPVPKETKQTKHENGTMISNYFDFIQKISEHKEKFENKDQKEQDVDATILNKKARLESQNIDGVSDTVSVGDVMKPVRTYAMKKPVLQMHKVLDWEDKIPMDVISFMDATDPNPNERIMQPNKPISPPTPCMGVISDVRTIKESESNGFNINDDIFSSNVNEDIFNSNDSEDVDNDVVLVENIECIDLC</sequence>
<dbReference type="Proteomes" id="UP001064048">
    <property type="component" value="Chromosome 30"/>
</dbReference>
<keyword evidence="2" id="KW-1185">Reference proteome</keyword>
<evidence type="ECO:0000313" key="1">
    <source>
        <dbReference type="EMBL" id="KAI8431500.1"/>
    </source>
</evidence>
<gene>
    <name evidence="1" type="ORF">MSG28_016002</name>
</gene>
<comment type="caution">
    <text evidence="1">The sequence shown here is derived from an EMBL/GenBank/DDBJ whole genome shotgun (WGS) entry which is preliminary data.</text>
</comment>
<proteinExistence type="predicted"/>
<accession>A0ACC0K5H1</accession>
<protein>
    <submittedName>
        <fullName evidence="1">Uncharacterized protein</fullName>
    </submittedName>
</protein>
<dbReference type="EMBL" id="CM046130">
    <property type="protein sequence ID" value="KAI8431500.1"/>
    <property type="molecule type" value="Genomic_DNA"/>
</dbReference>